<dbReference type="AlphaFoldDB" id="A0A163KTY8"/>
<keyword evidence="4 7" id="KW-0812">Transmembrane</keyword>
<feature type="transmembrane region" description="Helical" evidence="9">
    <location>
        <begin position="197"/>
        <end position="223"/>
    </location>
</feature>
<evidence type="ECO:0000256" key="6">
    <source>
        <dbReference type="ARBA" id="ARBA00023136"/>
    </source>
</evidence>
<dbReference type="OrthoDB" id="8904098at2759"/>
<evidence type="ECO:0000256" key="7">
    <source>
        <dbReference type="RuleBase" id="RU003755"/>
    </source>
</evidence>
<evidence type="ECO:0000256" key="5">
    <source>
        <dbReference type="ARBA" id="ARBA00022989"/>
    </source>
</evidence>
<comment type="similarity">
    <text evidence="2 7">Belongs to the major facilitator superfamily. Proton-dependent oligopeptide transporter (POT/PTR) (TC 2.A.17) family.</text>
</comment>
<accession>A0A163KTY8</accession>
<organism evidence="10 11">
    <name type="scientific">Didymella rabiei</name>
    <name type="common">Chickpea ascochyta blight fungus</name>
    <name type="synonym">Mycosphaerella rabiei</name>
    <dbReference type="NCBI Taxonomy" id="5454"/>
    <lineage>
        <taxon>Eukaryota</taxon>
        <taxon>Fungi</taxon>
        <taxon>Dikarya</taxon>
        <taxon>Ascomycota</taxon>
        <taxon>Pezizomycotina</taxon>
        <taxon>Dothideomycetes</taxon>
        <taxon>Pleosporomycetidae</taxon>
        <taxon>Pleosporales</taxon>
        <taxon>Pleosporineae</taxon>
        <taxon>Didymellaceae</taxon>
        <taxon>Ascochyta</taxon>
    </lineage>
</organism>
<feature type="transmembrane region" description="Helical" evidence="9">
    <location>
        <begin position="281"/>
        <end position="302"/>
    </location>
</feature>
<comment type="caution">
    <text evidence="10">The sequence shown here is derived from an EMBL/GenBank/DDBJ whole genome shotgun (WGS) entry which is preliminary data.</text>
</comment>
<feature type="region of interest" description="Disordered" evidence="8">
    <location>
        <begin position="1"/>
        <end position="33"/>
    </location>
</feature>
<evidence type="ECO:0000313" key="10">
    <source>
        <dbReference type="EMBL" id="KZM27249.1"/>
    </source>
</evidence>
<feature type="transmembrane region" description="Helical" evidence="9">
    <location>
        <begin position="168"/>
        <end position="191"/>
    </location>
</feature>
<feature type="region of interest" description="Disordered" evidence="8">
    <location>
        <begin position="601"/>
        <end position="623"/>
    </location>
</feature>
<feature type="transmembrane region" description="Helical" evidence="9">
    <location>
        <begin position="362"/>
        <end position="379"/>
    </location>
</feature>
<dbReference type="Pfam" id="PF00854">
    <property type="entry name" value="PTR2"/>
    <property type="match status" value="1"/>
</dbReference>
<gene>
    <name evidence="10" type="ORF">ST47_g1634</name>
</gene>
<evidence type="ECO:0000256" key="4">
    <source>
        <dbReference type="ARBA" id="ARBA00022692"/>
    </source>
</evidence>
<dbReference type="Gene3D" id="1.20.1250.20">
    <property type="entry name" value="MFS general substrate transporter like domains"/>
    <property type="match status" value="1"/>
</dbReference>
<protein>
    <submittedName>
        <fullName evidence="10">Transporter</fullName>
    </submittedName>
</protein>
<feature type="compositionally biased region" description="Basic and acidic residues" evidence="8">
    <location>
        <begin position="12"/>
        <end position="23"/>
    </location>
</feature>
<dbReference type="GO" id="GO:0005886">
    <property type="term" value="C:plasma membrane"/>
    <property type="evidence" value="ECO:0007669"/>
    <property type="project" value="UniProtKB-ARBA"/>
</dbReference>
<dbReference type="InterPro" id="IPR036259">
    <property type="entry name" value="MFS_trans_sf"/>
</dbReference>
<evidence type="ECO:0000313" key="11">
    <source>
        <dbReference type="Proteomes" id="UP000076837"/>
    </source>
</evidence>
<dbReference type="Proteomes" id="UP000076837">
    <property type="component" value="Unassembled WGS sequence"/>
</dbReference>
<proteinExistence type="inferred from homology"/>
<dbReference type="GO" id="GO:0071916">
    <property type="term" value="F:dipeptide transmembrane transporter activity"/>
    <property type="evidence" value="ECO:0007669"/>
    <property type="project" value="UniProtKB-ARBA"/>
</dbReference>
<dbReference type="InterPro" id="IPR018456">
    <property type="entry name" value="PTR2_symporter_CS"/>
</dbReference>
<dbReference type="EMBL" id="JYNV01000076">
    <property type="protein sequence ID" value="KZM27249.1"/>
    <property type="molecule type" value="Genomic_DNA"/>
</dbReference>
<feature type="compositionally biased region" description="Polar residues" evidence="8">
    <location>
        <begin position="1"/>
        <end position="10"/>
    </location>
</feature>
<dbReference type="PANTHER" id="PTHR11654">
    <property type="entry name" value="OLIGOPEPTIDE TRANSPORTER-RELATED"/>
    <property type="match status" value="1"/>
</dbReference>
<evidence type="ECO:0000256" key="9">
    <source>
        <dbReference type="SAM" id="Phobius"/>
    </source>
</evidence>
<evidence type="ECO:0000256" key="1">
    <source>
        <dbReference type="ARBA" id="ARBA00004141"/>
    </source>
</evidence>
<keyword evidence="6 9" id="KW-0472">Membrane</keyword>
<dbReference type="PROSITE" id="PS01023">
    <property type="entry name" value="PTR2_2"/>
    <property type="match status" value="1"/>
</dbReference>
<dbReference type="FunFam" id="1.20.1250.20:FF:000085">
    <property type="entry name" value="MFS peptide transporter Ptr2"/>
    <property type="match status" value="1"/>
</dbReference>
<feature type="transmembrane region" description="Helical" evidence="9">
    <location>
        <begin position="257"/>
        <end position="275"/>
    </location>
</feature>
<feature type="transmembrane region" description="Helical" evidence="9">
    <location>
        <begin position="409"/>
        <end position="427"/>
    </location>
</feature>
<keyword evidence="5 9" id="KW-1133">Transmembrane helix</keyword>
<reference evidence="10 11" key="1">
    <citation type="journal article" date="2016" name="Sci. Rep.">
        <title>Draft genome sequencing and secretome analysis of fungal phytopathogen Ascochyta rabiei provides insight into the necrotrophic effector repertoire.</title>
        <authorList>
            <person name="Verma S."/>
            <person name="Gazara R.K."/>
            <person name="Nizam S."/>
            <person name="Parween S."/>
            <person name="Chattopadhyay D."/>
            <person name="Verma P.K."/>
        </authorList>
    </citation>
    <scope>NUCLEOTIDE SEQUENCE [LARGE SCALE GENOMIC DNA]</scope>
    <source>
        <strain evidence="10 11">ArDII</strain>
    </source>
</reference>
<evidence type="ECO:0000256" key="8">
    <source>
        <dbReference type="SAM" id="MobiDB-lite"/>
    </source>
</evidence>
<evidence type="ECO:0000256" key="3">
    <source>
        <dbReference type="ARBA" id="ARBA00022448"/>
    </source>
</evidence>
<feature type="transmembrane region" description="Helical" evidence="9">
    <location>
        <begin position="439"/>
        <end position="461"/>
    </location>
</feature>
<keyword evidence="11" id="KW-1185">Reference proteome</keyword>
<dbReference type="SUPFAM" id="SSF103473">
    <property type="entry name" value="MFS general substrate transporter"/>
    <property type="match status" value="1"/>
</dbReference>
<feature type="transmembrane region" description="Helical" evidence="9">
    <location>
        <begin position="552"/>
        <end position="574"/>
    </location>
</feature>
<name>A0A163KTY8_DIDRA</name>
<comment type="subcellular location">
    <subcellularLocation>
        <location evidence="1 7">Membrane</location>
        <topology evidence="1 7">Multi-pass membrane protein</topology>
    </subcellularLocation>
</comment>
<sequence>MATAQETPAHQLQREQAEADHHPHLNGLSLTNDNVAGAGITEKDFVEKPMTASSSTSVRDIEIDDGLGGVKPTADELLTLRKVGEPLPKSAFLVAIVELCERFTYYGASGIFQNYIQRPLDGSEGRGALGMGRQGATGLSTFFQFWCYVTPILGAVIADQYLGKYNTIVVFCGVYMVGLLILTLTSIPAALQGGAGLGGFIAAIIVIGLGTGGIKSNVAPLIADQYKRRQMVIGTDKKTGERVIIDPAITISRIYMIFYWCINIGSLSLLATPYMERDVDFWSAYLMCLCVFFIGALILVLGRKVYVVRPPQGSVITNAFRVMGQMIKGRKMDAAKPSYQAALGKQPTALWDDHFVEEVKRALVACKVFCFYPIYWVVYGNFSNNFVTQAGQMSGHGIPNDLMQNFDPIAIIVFLPIMDQFFFPLLRKHKINFPPINRITAGFWVASLAMVYAAVIQHYIYKAGPCYGHPLCAASEIDGVAQGNNIHIATQTGAYMLIGISEIFASVTGLEYAYTKAPPSMKSFVQSMYLLTNAFGSAISEALNPLLYDPAIMWMFCGLAVASFVAGGLIWILFHHLNDEEDAMNALDQDYDKDPTMRRSSIHGDRTVGMHSQHEEEKAATYA</sequence>
<keyword evidence="3 7" id="KW-0813">Transport</keyword>
<dbReference type="InterPro" id="IPR000109">
    <property type="entry name" value="POT_fam"/>
</dbReference>
<evidence type="ECO:0000256" key="2">
    <source>
        <dbReference type="ARBA" id="ARBA00005982"/>
    </source>
</evidence>